<keyword evidence="3" id="KW-1185">Reference proteome</keyword>
<evidence type="ECO:0000313" key="3">
    <source>
        <dbReference type="Proteomes" id="UP001202328"/>
    </source>
</evidence>
<feature type="signal peptide" evidence="1">
    <location>
        <begin position="1"/>
        <end position="26"/>
    </location>
</feature>
<dbReference type="InterPro" id="IPR001611">
    <property type="entry name" value="Leu-rich_rpt"/>
</dbReference>
<dbReference type="PANTHER" id="PTHR45631:SF44">
    <property type="entry name" value="CARBOHYDRATE-BINDING PROTEIN OF THE ER PROTEIN"/>
    <property type="match status" value="1"/>
</dbReference>
<dbReference type="InterPro" id="IPR032675">
    <property type="entry name" value="LRR_dom_sf"/>
</dbReference>
<dbReference type="PANTHER" id="PTHR45631">
    <property type="entry name" value="OS07G0107800 PROTEIN-RELATED"/>
    <property type="match status" value="1"/>
</dbReference>
<feature type="chain" id="PRO_5042089893" evidence="1">
    <location>
        <begin position="27"/>
        <end position="181"/>
    </location>
</feature>
<keyword evidence="1" id="KW-0732">Signal</keyword>
<protein>
    <submittedName>
        <fullName evidence="2">Uncharacterized protein</fullName>
    </submittedName>
</protein>
<name>A0AAD4T8A0_9MAGN</name>
<proteinExistence type="predicted"/>
<dbReference type="AlphaFoldDB" id="A0AAD4T8A0"/>
<evidence type="ECO:0000256" key="1">
    <source>
        <dbReference type="SAM" id="SignalP"/>
    </source>
</evidence>
<dbReference type="SUPFAM" id="SSF52058">
    <property type="entry name" value="L domain-like"/>
    <property type="match status" value="1"/>
</dbReference>
<gene>
    <name evidence="2" type="ORF">MKW98_003751</name>
</gene>
<dbReference type="EMBL" id="JAJJMB010004716">
    <property type="protein sequence ID" value="KAI3942152.1"/>
    <property type="molecule type" value="Genomic_DNA"/>
</dbReference>
<organism evidence="2 3">
    <name type="scientific">Papaver atlanticum</name>
    <dbReference type="NCBI Taxonomy" id="357466"/>
    <lineage>
        <taxon>Eukaryota</taxon>
        <taxon>Viridiplantae</taxon>
        <taxon>Streptophyta</taxon>
        <taxon>Embryophyta</taxon>
        <taxon>Tracheophyta</taxon>
        <taxon>Spermatophyta</taxon>
        <taxon>Magnoliopsida</taxon>
        <taxon>Ranunculales</taxon>
        <taxon>Papaveraceae</taxon>
        <taxon>Papaveroideae</taxon>
        <taxon>Papaver</taxon>
    </lineage>
</organism>
<sequence>MKNTKVNLIHFLSALSFSSLLLTISAQLTDSSDVTALGLLQATFPLLAFSSGDPCLPPTTYTWVKCSSDAIPRVTALNLGTALLTGSLPDFSAMDALEIIDLSNNVLQGDFPDFLANFPKLKVLNLANNYLSGTVPTSLRDKSQANTLKLTLTGEGMALCFSDDYTCATETNQEQEHRGPE</sequence>
<evidence type="ECO:0000313" key="2">
    <source>
        <dbReference type="EMBL" id="KAI3942152.1"/>
    </source>
</evidence>
<accession>A0AAD4T8A0</accession>
<dbReference type="Proteomes" id="UP001202328">
    <property type="component" value="Unassembled WGS sequence"/>
</dbReference>
<dbReference type="Gene3D" id="3.80.10.10">
    <property type="entry name" value="Ribonuclease Inhibitor"/>
    <property type="match status" value="1"/>
</dbReference>
<dbReference type="Pfam" id="PF13855">
    <property type="entry name" value="LRR_8"/>
    <property type="match status" value="1"/>
</dbReference>
<comment type="caution">
    <text evidence="2">The sequence shown here is derived from an EMBL/GenBank/DDBJ whole genome shotgun (WGS) entry which is preliminary data.</text>
</comment>
<reference evidence="2" key="1">
    <citation type="submission" date="2022-04" db="EMBL/GenBank/DDBJ databases">
        <title>A functionally conserved STORR gene fusion in Papaver species that diverged 16.8 million years ago.</title>
        <authorList>
            <person name="Catania T."/>
        </authorList>
    </citation>
    <scope>NUCLEOTIDE SEQUENCE</scope>
    <source>
        <strain evidence="2">S-188037</strain>
    </source>
</reference>